<keyword evidence="13 14" id="KW-0472">Membrane</keyword>
<feature type="transmembrane region" description="Helical" evidence="14">
    <location>
        <begin position="43"/>
        <end position="63"/>
    </location>
</feature>
<evidence type="ECO:0000256" key="13">
    <source>
        <dbReference type="ARBA" id="ARBA00023136"/>
    </source>
</evidence>
<dbReference type="EMBL" id="VNJJ01000008">
    <property type="protein sequence ID" value="TVX98815.1"/>
    <property type="molecule type" value="Genomic_DNA"/>
</dbReference>
<dbReference type="GO" id="GO:0005524">
    <property type="term" value="F:ATP binding"/>
    <property type="evidence" value="ECO:0007669"/>
    <property type="project" value="UniProtKB-KW"/>
</dbReference>
<keyword evidence="10" id="KW-0067">ATP-binding</keyword>
<comment type="catalytic activity">
    <reaction evidence="1">
        <text>ATP + protein L-histidine = ADP + protein N-phospho-L-histidine.</text>
        <dbReference type="EC" id="2.7.13.3"/>
    </reaction>
</comment>
<keyword evidence="7 14" id="KW-0812">Transmembrane</keyword>
<evidence type="ECO:0000256" key="5">
    <source>
        <dbReference type="ARBA" id="ARBA00022553"/>
    </source>
</evidence>
<evidence type="ECO:0000313" key="17">
    <source>
        <dbReference type="EMBL" id="TVX98815.1"/>
    </source>
</evidence>
<evidence type="ECO:0000256" key="8">
    <source>
        <dbReference type="ARBA" id="ARBA00022741"/>
    </source>
</evidence>
<dbReference type="FunFam" id="1.10.287.130:FF:000008">
    <property type="entry name" value="Two-component sensor histidine kinase"/>
    <property type="match status" value="1"/>
</dbReference>
<keyword evidence="12" id="KW-0902">Two-component regulatory system</keyword>
<evidence type="ECO:0000256" key="9">
    <source>
        <dbReference type="ARBA" id="ARBA00022777"/>
    </source>
</evidence>
<evidence type="ECO:0000256" key="11">
    <source>
        <dbReference type="ARBA" id="ARBA00022989"/>
    </source>
</evidence>
<dbReference type="CDD" id="cd00082">
    <property type="entry name" value="HisKA"/>
    <property type="match status" value="1"/>
</dbReference>
<keyword evidence="8" id="KW-0547">Nucleotide-binding</keyword>
<evidence type="ECO:0000256" key="3">
    <source>
        <dbReference type="ARBA" id="ARBA00012438"/>
    </source>
</evidence>
<evidence type="ECO:0000259" key="16">
    <source>
        <dbReference type="PROSITE" id="PS50885"/>
    </source>
</evidence>
<evidence type="ECO:0000256" key="14">
    <source>
        <dbReference type="SAM" id="Phobius"/>
    </source>
</evidence>
<dbReference type="Gene3D" id="6.10.340.10">
    <property type="match status" value="1"/>
</dbReference>
<dbReference type="CDD" id="cd00075">
    <property type="entry name" value="HATPase"/>
    <property type="match status" value="1"/>
</dbReference>
<dbReference type="InterPro" id="IPR050398">
    <property type="entry name" value="HssS/ArlS-like"/>
</dbReference>
<dbReference type="Pfam" id="PF00672">
    <property type="entry name" value="HAMP"/>
    <property type="match status" value="1"/>
</dbReference>
<dbReference type="PANTHER" id="PTHR45528:SF1">
    <property type="entry name" value="SENSOR HISTIDINE KINASE CPXA"/>
    <property type="match status" value="1"/>
</dbReference>
<name>A0A559JG24_9BACL</name>
<organism evidence="17 18">
    <name type="scientific">Cohnella terricola</name>
    <dbReference type="NCBI Taxonomy" id="1289167"/>
    <lineage>
        <taxon>Bacteria</taxon>
        <taxon>Bacillati</taxon>
        <taxon>Bacillota</taxon>
        <taxon>Bacilli</taxon>
        <taxon>Bacillales</taxon>
        <taxon>Paenibacillaceae</taxon>
        <taxon>Cohnella</taxon>
    </lineage>
</organism>
<dbReference type="PRINTS" id="PR00344">
    <property type="entry name" value="BCTRLSENSOR"/>
</dbReference>
<keyword evidence="9 17" id="KW-0418">Kinase</keyword>
<dbReference type="SUPFAM" id="SSF55874">
    <property type="entry name" value="ATPase domain of HSP90 chaperone/DNA topoisomerase II/histidine kinase"/>
    <property type="match status" value="1"/>
</dbReference>
<dbReference type="InterPro" id="IPR003660">
    <property type="entry name" value="HAMP_dom"/>
</dbReference>
<comment type="subcellular location">
    <subcellularLocation>
        <location evidence="2">Cell membrane</location>
        <topology evidence="2">Multi-pass membrane protein</topology>
    </subcellularLocation>
</comment>
<dbReference type="InterPro" id="IPR036097">
    <property type="entry name" value="HisK_dim/P_sf"/>
</dbReference>
<evidence type="ECO:0000256" key="12">
    <source>
        <dbReference type="ARBA" id="ARBA00023012"/>
    </source>
</evidence>
<keyword evidence="11 14" id="KW-1133">Transmembrane helix</keyword>
<dbReference type="SMART" id="SM00388">
    <property type="entry name" value="HisKA"/>
    <property type="match status" value="1"/>
</dbReference>
<dbReference type="SMART" id="SM00387">
    <property type="entry name" value="HATPase_c"/>
    <property type="match status" value="1"/>
</dbReference>
<keyword evidence="18" id="KW-1185">Reference proteome</keyword>
<dbReference type="PROSITE" id="PS50885">
    <property type="entry name" value="HAMP"/>
    <property type="match status" value="1"/>
</dbReference>
<evidence type="ECO:0000256" key="10">
    <source>
        <dbReference type="ARBA" id="ARBA00022840"/>
    </source>
</evidence>
<dbReference type="InterPro" id="IPR036890">
    <property type="entry name" value="HATPase_C_sf"/>
</dbReference>
<evidence type="ECO:0000313" key="18">
    <source>
        <dbReference type="Proteomes" id="UP000316330"/>
    </source>
</evidence>
<dbReference type="SUPFAM" id="SSF158472">
    <property type="entry name" value="HAMP domain-like"/>
    <property type="match status" value="1"/>
</dbReference>
<evidence type="ECO:0000256" key="6">
    <source>
        <dbReference type="ARBA" id="ARBA00022679"/>
    </source>
</evidence>
<dbReference type="EC" id="2.7.13.3" evidence="3"/>
<proteinExistence type="predicted"/>
<dbReference type="SMART" id="SM00304">
    <property type="entry name" value="HAMP"/>
    <property type="match status" value="1"/>
</dbReference>
<feature type="domain" description="HAMP" evidence="16">
    <location>
        <begin position="65"/>
        <end position="117"/>
    </location>
</feature>
<dbReference type="PROSITE" id="PS50109">
    <property type="entry name" value="HIS_KIN"/>
    <property type="match status" value="1"/>
</dbReference>
<evidence type="ECO:0000259" key="15">
    <source>
        <dbReference type="PROSITE" id="PS50109"/>
    </source>
</evidence>
<comment type="caution">
    <text evidence="17">The sequence shown here is derived from an EMBL/GenBank/DDBJ whole genome shotgun (WGS) entry which is preliminary data.</text>
</comment>
<evidence type="ECO:0000256" key="4">
    <source>
        <dbReference type="ARBA" id="ARBA00022475"/>
    </source>
</evidence>
<keyword evidence="4" id="KW-1003">Cell membrane</keyword>
<dbReference type="InterPro" id="IPR004358">
    <property type="entry name" value="Sig_transdc_His_kin-like_C"/>
</dbReference>
<dbReference type="GO" id="GO:0000155">
    <property type="term" value="F:phosphorelay sensor kinase activity"/>
    <property type="evidence" value="ECO:0007669"/>
    <property type="project" value="InterPro"/>
</dbReference>
<keyword evidence="5" id="KW-0597">Phosphoprotein</keyword>
<dbReference type="Pfam" id="PF00512">
    <property type="entry name" value="HisKA"/>
    <property type="match status" value="1"/>
</dbReference>
<sequence>MKSELLAVVSGRKSIRFQMIWTFVASFLTSSVASILIPRGFIFEIPISVIAFVATFGLSFAAYTRHTIKYMQKITEGLTAISEGQLNYRLPSVRSDELGTIARHINAMAEKLESSIEKERQAEKLKMELITGVSHDLRTPLTSIIGYLELLKEKAYRDDEEVERFIANTHHKARQLKSLIDELFEYTRLSQGEAKLETETVDLRAMLNQMLSELEPLANDQLIELDSELPDAPLFMTIDPEKTRRAVDNLLMNALKHSVKPGTVRVSLVSDDGRVSIVVENEGEPISKEQEARLFDRFYKADESRTNKDPQAGTGLGLAITRGIAELHGGQATLRHSEGRFSFAFVVPHEAAK</sequence>
<dbReference type="InterPro" id="IPR003661">
    <property type="entry name" value="HisK_dim/P_dom"/>
</dbReference>
<dbReference type="AlphaFoldDB" id="A0A559JG24"/>
<evidence type="ECO:0000256" key="1">
    <source>
        <dbReference type="ARBA" id="ARBA00000085"/>
    </source>
</evidence>
<feature type="domain" description="Histidine kinase" evidence="15">
    <location>
        <begin position="132"/>
        <end position="351"/>
    </location>
</feature>
<dbReference type="FunFam" id="3.30.565.10:FF:000006">
    <property type="entry name" value="Sensor histidine kinase WalK"/>
    <property type="match status" value="1"/>
</dbReference>
<dbReference type="Gene3D" id="3.30.565.10">
    <property type="entry name" value="Histidine kinase-like ATPase, C-terminal domain"/>
    <property type="match status" value="1"/>
</dbReference>
<dbReference type="GO" id="GO:0005886">
    <property type="term" value="C:plasma membrane"/>
    <property type="evidence" value="ECO:0007669"/>
    <property type="project" value="UniProtKB-SubCell"/>
</dbReference>
<gene>
    <name evidence="17" type="ORF">FPZ45_15865</name>
</gene>
<dbReference type="Proteomes" id="UP000316330">
    <property type="component" value="Unassembled WGS sequence"/>
</dbReference>
<dbReference type="InterPro" id="IPR003594">
    <property type="entry name" value="HATPase_dom"/>
</dbReference>
<dbReference type="OrthoDB" id="9792991at2"/>
<dbReference type="Pfam" id="PF02518">
    <property type="entry name" value="HATPase_c"/>
    <property type="match status" value="1"/>
</dbReference>
<accession>A0A559JG24</accession>
<evidence type="ECO:0000256" key="7">
    <source>
        <dbReference type="ARBA" id="ARBA00022692"/>
    </source>
</evidence>
<reference evidence="17 18" key="1">
    <citation type="submission" date="2019-07" db="EMBL/GenBank/DDBJ databases">
        <authorList>
            <person name="Kim J."/>
        </authorList>
    </citation>
    <scope>NUCLEOTIDE SEQUENCE [LARGE SCALE GENOMIC DNA]</scope>
    <source>
        <strain evidence="17 18">G13</strain>
    </source>
</reference>
<evidence type="ECO:0000256" key="2">
    <source>
        <dbReference type="ARBA" id="ARBA00004651"/>
    </source>
</evidence>
<keyword evidence="6" id="KW-0808">Transferase</keyword>
<feature type="transmembrane region" description="Helical" evidence="14">
    <location>
        <begin position="20"/>
        <end position="37"/>
    </location>
</feature>
<dbReference type="CDD" id="cd06225">
    <property type="entry name" value="HAMP"/>
    <property type="match status" value="1"/>
</dbReference>
<protein>
    <recommendedName>
        <fullName evidence="3">histidine kinase</fullName>
        <ecNumber evidence="3">2.7.13.3</ecNumber>
    </recommendedName>
</protein>
<dbReference type="Gene3D" id="1.10.287.130">
    <property type="match status" value="1"/>
</dbReference>
<dbReference type="SUPFAM" id="SSF47384">
    <property type="entry name" value="Homodimeric domain of signal transducing histidine kinase"/>
    <property type="match status" value="1"/>
</dbReference>
<dbReference type="InterPro" id="IPR005467">
    <property type="entry name" value="His_kinase_dom"/>
</dbReference>
<dbReference type="PANTHER" id="PTHR45528">
    <property type="entry name" value="SENSOR HISTIDINE KINASE CPXA"/>
    <property type="match status" value="1"/>
</dbReference>